<sequence length="218" mass="24908">MLPLKPPAILLNLFKRLFPGSSPPSADWQPLHRSLAQERVRQEWLAQQVYLNWMGPYFKAYHYQKAGLPGARFRVQLAREESRRGAVFMYDPSIGPGNFQHLFDFIRDRVLALGYHVGAADQRTVQHEQYAETTQKYFLKPQPNDCTDTGRCNQRFGNVTLDLVGINGQPGFLRLLSNPFTDDIFTAPGSFDELIDAVFNLPPAPPEVEELIGKYKKR</sequence>
<dbReference type="EMBL" id="RWIU01000006">
    <property type="protein sequence ID" value="RSK41126.1"/>
    <property type="molecule type" value="Genomic_DNA"/>
</dbReference>
<proteinExistence type="predicted"/>
<keyword evidence="2" id="KW-1185">Reference proteome</keyword>
<gene>
    <name evidence="1" type="ORF">EI293_17005</name>
</gene>
<reference evidence="1 2" key="1">
    <citation type="submission" date="2018-12" db="EMBL/GenBank/DDBJ databases">
        <authorList>
            <person name="Feng G."/>
            <person name="Zhu H."/>
        </authorList>
    </citation>
    <scope>NUCLEOTIDE SEQUENCE [LARGE SCALE GENOMIC DNA]</scope>
    <source>
        <strain evidence="1 2">LMG 26000</strain>
    </source>
</reference>
<comment type="caution">
    <text evidence="1">The sequence shown here is derived from an EMBL/GenBank/DDBJ whole genome shotgun (WGS) entry which is preliminary data.</text>
</comment>
<evidence type="ECO:0000313" key="1">
    <source>
        <dbReference type="EMBL" id="RSK41126.1"/>
    </source>
</evidence>
<protein>
    <submittedName>
        <fullName evidence="1">Uncharacterized protein</fullName>
    </submittedName>
</protein>
<dbReference type="RefSeq" id="WP_125439749.1">
    <property type="nucleotide sequence ID" value="NZ_RWIU01000006.1"/>
</dbReference>
<dbReference type="OrthoDB" id="1491962at2"/>
<evidence type="ECO:0000313" key="2">
    <source>
        <dbReference type="Proteomes" id="UP000270291"/>
    </source>
</evidence>
<name>A0A3R9MIB5_9BACT</name>
<dbReference type="AlphaFoldDB" id="A0A3R9MIB5"/>
<organism evidence="1 2">
    <name type="scientific">Hymenobacter perfusus</name>
    <dbReference type="NCBI Taxonomy" id="1236770"/>
    <lineage>
        <taxon>Bacteria</taxon>
        <taxon>Pseudomonadati</taxon>
        <taxon>Bacteroidota</taxon>
        <taxon>Cytophagia</taxon>
        <taxon>Cytophagales</taxon>
        <taxon>Hymenobacteraceae</taxon>
        <taxon>Hymenobacter</taxon>
    </lineage>
</organism>
<accession>A0A3R9MIB5</accession>
<dbReference type="Proteomes" id="UP000270291">
    <property type="component" value="Unassembled WGS sequence"/>
</dbReference>